<dbReference type="PROSITE" id="PS51898">
    <property type="entry name" value="TYR_RECOMBINASE"/>
    <property type="match status" value="1"/>
</dbReference>
<dbReference type="Gene3D" id="1.10.150.130">
    <property type="match status" value="1"/>
</dbReference>
<reference evidence="6 7" key="1">
    <citation type="submission" date="2023-08" db="EMBL/GenBank/DDBJ databases">
        <authorList>
            <person name="Roldan D.M."/>
            <person name="Menes R.J."/>
        </authorList>
    </citation>
    <scope>NUCLEOTIDE SEQUENCE [LARGE SCALE GENOMIC DNA]</scope>
    <source>
        <strain evidence="6 7">CCM 2812</strain>
    </source>
</reference>
<protein>
    <recommendedName>
        <fullName evidence="5">Tyr recombinase domain-containing protein</fullName>
    </recommendedName>
</protein>
<dbReference type="InterPro" id="IPR002104">
    <property type="entry name" value="Integrase_catalytic"/>
</dbReference>
<accession>A0ABT9G4E1</accession>
<dbReference type="EMBL" id="JAUZEE010000005">
    <property type="protein sequence ID" value="MDP4301358.1"/>
    <property type="molecule type" value="Genomic_DNA"/>
</dbReference>
<evidence type="ECO:0000313" key="7">
    <source>
        <dbReference type="Proteomes" id="UP001235760"/>
    </source>
</evidence>
<dbReference type="InterPro" id="IPR011010">
    <property type="entry name" value="DNA_brk_join_enz"/>
</dbReference>
<evidence type="ECO:0000256" key="3">
    <source>
        <dbReference type="ARBA" id="ARBA00023125"/>
    </source>
</evidence>
<evidence type="ECO:0000313" key="6">
    <source>
        <dbReference type="EMBL" id="MDP4301358.1"/>
    </source>
</evidence>
<dbReference type="InterPro" id="IPR010998">
    <property type="entry name" value="Integrase_recombinase_N"/>
</dbReference>
<dbReference type="SUPFAM" id="SSF56349">
    <property type="entry name" value="DNA breaking-rejoining enzymes"/>
    <property type="match status" value="1"/>
</dbReference>
<evidence type="ECO:0000256" key="4">
    <source>
        <dbReference type="ARBA" id="ARBA00023172"/>
    </source>
</evidence>
<comment type="similarity">
    <text evidence="1">Belongs to the 'phage' integrase family.</text>
</comment>
<keyword evidence="4" id="KW-0233">DNA recombination</keyword>
<evidence type="ECO:0000259" key="5">
    <source>
        <dbReference type="PROSITE" id="PS51898"/>
    </source>
</evidence>
<comment type="caution">
    <text evidence="6">The sequence shown here is derived from an EMBL/GenBank/DDBJ whole genome shotgun (WGS) entry which is preliminary data.</text>
</comment>
<dbReference type="PANTHER" id="PTHR30349:SF41">
    <property type="entry name" value="INTEGRASE_RECOMBINASE PROTEIN MJ0367-RELATED"/>
    <property type="match status" value="1"/>
</dbReference>
<gene>
    <name evidence="6" type="ORF">Q8X39_11980</name>
</gene>
<dbReference type="PANTHER" id="PTHR30349">
    <property type="entry name" value="PHAGE INTEGRASE-RELATED"/>
    <property type="match status" value="1"/>
</dbReference>
<organism evidence="6 7">
    <name type="scientific">Leptothrix discophora</name>
    <dbReference type="NCBI Taxonomy" id="89"/>
    <lineage>
        <taxon>Bacteria</taxon>
        <taxon>Pseudomonadati</taxon>
        <taxon>Pseudomonadota</taxon>
        <taxon>Betaproteobacteria</taxon>
        <taxon>Burkholderiales</taxon>
        <taxon>Sphaerotilaceae</taxon>
        <taxon>Leptothrix</taxon>
    </lineage>
</organism>
<keyword evidence="7" id="KW-1185">Reference proteome</keyword>
<dbReference type="Proteomes" id="UP001235760">
    <property type="component" value="Unassembled WGS sequence"/>
</dbReference>
<sequence length="442" mass="50788">MSNELVLYRRARSTIWQCRFKIDGTWQRASTKQRDLAKAKNAARDLWIAASVRKAQNLPVVTRKFRHVARLASQRMRDELAVGRGKVSYSGYERVIEEYLIPFFGNYSITSIDSSALTLFDEWRTKRMGKAPMQSTLMTHNAALNRVFDEAVDRGFMTKASRPELVNKGKEGERRPAFEVEEARALRSNFDAWIERGRTPGSKEQRALLRDYVEVLLDTGARPGDELLNLKWRQVQFVMRPSITKSNETDEDEQRIELAELNRSCLMTVDGKTGMREIAGMRETVKALVRVIDRNYGVKNKITEPFKGIAVPSNDDFVFRTKDKGKPANFQKMFESYLEEHNLLIDPVTGQKRVFYSLRHTYATMALTHDVVPLETLRVQMGTSIAMIAKHYSHLKVRNTLDQLRRGETRRLLESGEAIDEMYKARAKSAIKKAKPEVDGDD</sequence>
<proteinExistence type="inferred from homology"/>
<name>A0ABT9G4E1_LEPDI</name>
<dbReference type="Gene3D" id="1.10.443.10">
    <property type="entry name" value="Intergrase catalytic core"/>
    <property type="match status" value="1"/>
</dbReference>
<feature type="domain" description="Tyr recombinase" evidence="5">
    <location>
        <begin position="173"/>
        <end position="406"/>
    </location>
</feature>
<evidence type="ECO:0000256" key="2">
    <source>
        <dbReference type="ARBA" id="ARBA00022908"/>
    </source>
</evidence>
<evidence type="ECO:0000256" key="1">
    <source>
        <dbReference type="ARBA" id="ARBA00008857"/>
    </source>
</evidence>
<dbReference type="InterPro" id="IPR050090">
    <property type="entry name" value="Tyrosine_recombinase_XerCD"/>
</dbReference>
<keyword evidence="3" id="KW-0238">DNA-binding</keyword>
<keyword evidence="2" id="KW-0229">DNA integration</keyword>
<dbReference type="InterPro" id="IPR013762">
    <property type="entry name" value="Integrase-like_cat_sf"/>
</dbReference>